<keyword evidence="3" id="KW-1185">Reference proteome</keyword>
<reference evidence="2 3" key="1">
    <citation type="submission" date="2018-07" db="EMBL/GenBank/DDBJ databases">
        <title>Genomic Encyclopedia of Type Strains, Phase III (KMG-III): the genomes of soil and plant-associated and newly described type strains.</title>
        <authorList>
            <person name="Whitman W."/>
        </authorList>
    </citation>
    <scope>NUCLEOTIDE SEQUENCE [LARGE SCALE GENOMIC DNA]</scope>
    <source>
        <strain evidence="2 3">CECT 7506</strain>
    </source>
</reference>
<protein>
    <recommendedName>
        <fullName evidence="4">Permease</fullName>
    </recommendedName>
</protein>
<sequence>MFAGHFGLAAAVKAMEPKVPLWALMVSTQLLDIAFVPLLLTGVESMETIGDGGYGEAIIHADYSHSLVGALFLSVIAGLIAWRVWNRRSAVIIGSLTFSHWLLDLLVHRSDMAILTGNYGDLPLLGFRLWELPTVTAIVEIALVLVGAVLYFRSVMARSGGLNGVKRYQPYLAGSLMALLLILSFVSDYFSI</sequence>
<evidence type="ECO:0008006" key="4">
    <source>
        <dbReference type="Google" id="ProtNLM"/>
    </source>
</evidence>
<gene>
    <name evidence="2" type="ORF">DFP97_101203</name>
</gene>
<keyword evidence="1" id="KW-1133">Transmembrane helix</keyword>
<feature type="transmembrane region" description="Helical" evidence="1">
    <location>
        <begin position="63"/>
        <end position="82"/>
    </location>
</feature>
<dbReference type="RefSeq" id="WP_114378106.1">
    <property type="nucleotide sequence ID" value="NZ_QPJD01000001.1"/>
</dbReference>
<dbReference type="AlphaFoldDB" id="A0A368W784"/>
<organism evidence="2 3">
    <name type="scientific">Paenibacillus prosopidis</name>
    <dbReference type="NCBI Taxonomy" id="630520"/>
    <lineage>
        <taxon>Bacteria</taxon>
        <taxon>Bacillati</taxon>
        <taxon>Bacillota</taxon>
        <taxon>Bacilli</taxon>
        <taxon>Bacillales</taxon>
        <taxon>Paenibacillaceae</taxon>
        <taxon>Paenibacillus</taxon>
    </lineage>
</organism>
<evidence type="ECO:0000313" key="2">
    <source>
        <dbReference type="EMBL" id="RCW51860.1"/>
    </source>
</evidence>
<feature type="transmembrane region" description="Helical" evidence="1">
    <location>
        <begin position="127"/>
        <end position="151"/>
    </location>
</feature>
<feature type="transmembrane region" description="Helical" evidence="1">
    <location>
        <begin position="171"/>
        <end position="190"/>
    </location>
</feature>
<accession>A0A368W784</accession>
<keyword evidence="1" id="KW-0812">Transmembrane</keyword>
<feature type="transmembrane region" description="Helical" evidence="1">
    <location>
        <begin position="21"/>
        <end position="43"/>
    </location>
</feature>
<keyword evidence="1" id="KW-0472">Membrane</keyword>
<proteinExistence type="predicted"/>
<dbReference type="EMBL" id="QPJD01000001">
    <property type="protein sequence ID" value="RCW51860.1"/>
    <property type="molecule type" value="Genomic_DNA"/>
</dbReference>
<comment type="caution">
    <text evidence="2">The sequence shown here is derived from an EMBL/GenBank/DDBJ whole genome shotgun (WGS) entry which is preliminary data.</text>
</comment>
<dbReference type="Proteomes" id="UP000252415">
    <property type="component" value="Unassembled WGS sequence"/>
</dbReference>
<name>A0A368W784_9BACL</name>
<evidence type="ECO:0000313" key="3">
    <source>
        <dbReference type="Proteomes" id="UP000252415"/>
    </source>
</evidence>
<dbReference type="OrthoDB" id="327431at2"/>
<evidence type="ECO:0000256" key="1">
    <source>
        <dbReference type="SAM" id="Phobius"/>
    </source>
</evidence>
<feature type="transmembrane region" description="Helical" evidence="1">
    <location>
        <begin position="89"/>
        <end position="107"/>
    </location>
</feature>